<evidence type="ECO:0000313" key="2">
    <source>
        <dbReference type="EMBL" id="KKN60720.1"/>
    </source>
</evidence>
<name>A0A0F9RWA1_9ZZZZ</name>
<protein>
    <submittedName>
        <fullName evidence="2">Uncharacterized protein</fullName>
    </submittedName>
</protein>
<feature type="compositionally biased region" description="Basic and acidic residues" evidence="1">
    <location>
        <begin position="1"/>
        <end position="11"/>
    </location>
</feature>
<reference evidence="2" key="1">
    <citation type="journal article" date="2015" name="Nature">
        <title>Complex archaea that bridge the gap between prokaryotes and eukaryotes.</title>
        <authorList>
            <person name="Spang A."/>
            <person name="Saw J.H."/>
            <person name="Jorgensen S.L."/>
            <person name="Zaremba-Niedzwiedzka K."/>
            <person name="Martijn J."/>
            <person name="Lind A.E."/>
            <person name="van Eijk R."/>
            <person name="Schleper C."/>
            <person name="Guy L."/>
            <person name="Ettema T.J."/>
        </authorList>
    </citation>
    <scope>NUCLEOTIDE SEQUENCE</scope>
</reference>
<proteinExistence type="predicted"/>
<gene>
    <name evidence="2" type="ORF">LCGC14_0529190</name>
</gene>
<organism evidence="2">
    <name type="scientific">marine sediment metagenome</name>
    <dbReference type="NCBI Taxonomy" id="412755"/>
    <lineage>
        <taxon>unclassified sequences</taxon>
        <taxon>metagenomes</taxon>
        <taxon>ecological metagenomes</taxon>
    </lineage>
</organism>
<sequence>MELDEFTKGRALDSAMAPPGARPLPRQTVAGLGRFSVMSSTGGSVYTGEWVGLARSTASIAASGFLTRPTLRCGREASSLTATPAVGEEGRNGGWNDSY</sequence>
<evidence type="ECO:0000256" key="1">
    <source>
        <dbReference type="SAM" id="MobiDB-lite"/>
    </source>
</evidence>
<feature type="region of interest" description="Disordered" evidence="1">
    <location>
        <begin position="80"/>
        <end position="99"/>
    </location>
</feature>
<accession>A0A0F9RWA1</accession>
<dbReference type="AlphaFoldDB" id="A0A0F9RWA1"/>
<dbReference type="EMBL" id="LAZR01000685">
    <property type="protein sequence ID" value="KKN60720.1"/>
    <property type="molecule type" value="Genomic_DNA"/>
</dbReference>
<comment type="caution">
    <text evidence="2">The sequence shown here is derived from an EMBL/GenBank/DDBJ whole genome shotgun (WGS) entry which is preliminary data.</text>
</comment>
<feature type="region of interest" description="Disordered" evidence="1">
    <location>
        <begin position="1"/>
        <end position="25"/>
    </location>
</feature>